<dbReference type="CDD" id="cd02869">
    <property type="entry name" value="PseudoU_synth_RluA_like"/>
    <property type="match status" value="1"/>
</dbReference>
<evidence type="ECO:0000313" key="4">
    <source>
        <dbReference type="Proteomes" id="UP001642464"/>
    </source>
</evidence>
<sequence>MLEWLFASMISVACGWPAQPIKQRHRKQQLQSPGVHFAKVNETEALKGGLQKLLPLWSPSNISDLIGMGAVYYRPPKARLFERLGNTLWPADSQERALVQDTLIERGAELRVHTEPKRYPTCEHLSLEAWYSCISHSDEDYVVVDKPSGVPCAPHVSNGREWLVPFVAAALASKRRHKYQSRAPLTPCQRLDVQTSGLVALARSPDAARSFQQLLLDGQVQKRYRALVCCQSEQQLEVNQQLMHKISDSVFGKPAPRLIAPMDAAVGGSGHKWRDARATILSIRTSPGCKELTEVEIQLHTGRTHQLRAQLAAIGFPIVNDCLYGKMANFIWKDASDDQLAASLVECCAKEAKEALESSLALQCSDLSFRDQRFQAGAPWWRKGLQEVWLEIYPIC</sequence>
<feature type="domain" description="Pseudouridine synthase RsuA/RluA-like" evidence="2">
    <location>
        <begin position="140"/>
        <end position="313"/>
    </location>
</feature>
<dbReference type="Proteomes" id="UP001642464">
    <property type="component" value="Unassembled WGS sequence"/>
</dbReference>
<gene>
    <name evidence="3" type="ORF">SCF082_LOCUS30159</name>
</gene>
<dbReference type="Pfam" id="PF00849">
    <property type="entry name" value="PseudoU_synth_2"/>
    <property type="match status" value="1"/>
</dbReference>
<dbReference type="PANTHER" id="PTHR21600:SF52">
    <property type="entry name" value="PSEUDOURIDINE SYNTHASE RSUA_RLUA-LIKE DOMAIN-CONTAINING PROTEIN"/>
    <property type="match status" value="1"/>
</dbReference>
<dbReference type="PANTHER" id="PTHR21600">
    <property type="entry name" value="MITOCHONDRIAL RNA PSEUDOURIDINE SYNTHASE"/>
    <property type="match status" value="1"/>
</dbReference>
<dbReference type="Gene3D" id="3.30.2350.10">
    <property type="entry name" value="Pseudouridine synthase"/>
    <property type="match status" value="1"/>
</dbReference>
<organism evidence="3 4">
    <name type="scientific">Durusdinium trenchii</name>
    <dbReference type="NCBI Taxonomy" id="1381693"/>
    <lineage>
        <taxon>Eukaryota</taxon>
        <taxon>Sar</taxon>
        <taxon>Alveolata</taxon>
        <taxon>Dinophyceae</taxon>
        <taxon>Suessiales</taxon>
        <taxon>Symbiodiniaceae</taxon>
        <taxon>Durusdinium</taxon>
    </lineage>
</organism>
<name>A0ABP0N0N5_9DINO</name>
<keyword evidence="3" id="KW-0413">Isomerase</keyword>
<dbReference type="InterPro" id="IPR020103">
    <property type="entry name" value="PsdUridine_synth_cat_dom_sf"/>
</dbReference>
<reference evidence="3 4" key="1">
    <citation type="submission" date="2024-02" db="EMBL/GenBank/DDBJ databases">
        <authorList>
            <person name="Chen Y."/>
            <person name="Shah S."/>
            <person name="Dougan E. K."/>
            <person name="Thang M."/>
            <person name="Chan C."/>
        </authorList>
    </citation>
    <scope>NUCLEOTIDE SEQUENCE [LARGE SCALE GENOMIC DNA]</scope>
</reference>
<protein>
    <submittedName>
        <fullName evidence="3">Chloroplastic (RNA pseudouridylate synthase 6) (RNA-uridine isomerase 6)</fullName>
    </submittedName>
</protein>
<dbReference type="GO" id="GO:0016853">
    <property type="term" value="F:isomerase activity"/>
    <property type="evidence" value="ECO:0007669"/>
    <property type="project" value="UniProtKB-KW"/>
</dbReference>
<evidence type="ECO:0000313" key="3">
    <source>
        <dbReference type="EMBL" id="CAK9055869.1"/>
    </source>
</evidence>
<comment type="caution">
    <text evidence="3">The sequence shown here is derived from an EMBL/GenBank/DDBJ whole genome shotgun (WGS) entry which is preliminary data.</text>
</comment>
<dbReference type="EMBL" id="CAXAMM010024714">
    <property type="protein sequence ID" value="CAK9055869.1"/>
    <property type="molecule type" value="Genomic_DNA"/>
</dbReference>
<evidence type="ECO:0000259" key="2">
    <source>
        <dbReference type="Pfam" id="PF00849"/>
    </source>
</evidence>
<keyword evidence="1" id="KW-0732">Signal</keyword>
<dbReference type="InterPro" id="IPR050188">
    <property type="entry name" value="RluA_PseudoU_synthase"/>
</dbReference>
<proteinExistence type="predicted"/>
<evidence type="ECO:0000256" key="1">
    <source>
        <dbReference type="SAM" id="SignalP"/>
    </source>
</evidence>
<keyword evidence="4" id="KW-1185">Reference proteome</keyword>
<dbReference type="SUPFAM" id="SSF55120">
    <property type="entry name" value="Pseudouridine synthase"/>
    <property type="match status" value="1"/>
</dbReference>
<feature type="chain" id="PRO_5045863185" evidence="1">
    <location>
        <begin position="16"/>
        <end position="396"/>
    </location>
</feature>
<feature type="signal peptide" evidence="1">
    <location>
        <begin position="1"/>
        <end position="15"/>
    </location>
</feature>
<accession>A0ABP0N0N5</accession>
<dbReference type="InterPro" id="IPR006145">
    <property type="entry name" value="PsdUridine_synth_RsuA/RluA"/>
</dbReference>